<dbReference type="Proteomes" id="UP000273828">
    <property type="component" value="Unassembled WGS sequence"/>
</dbReference>
<dbReference type="EMBL" id="REFY01000005">
    <property type="protein sequence ID" value="RQG87822.1"/>
    <property type="molecule type" value="Genomic_DNA"/>
</dbReference>
<evidence type="ECO:0000313" key="3">
    <source>
        <dbReference type="Proteomes" id="UP000273828"/>
    </source>
</evidence>
<keyword evidence="3" id="KW-1185">Reference proteome</keyword>
<dbReference type="SUPFAM" id="SSF54593">
    <property type="entry name" value="Glyoxalase/Bleomycin resistance protein/Dihydroxybiphenyl dioxygenase"/>
    <property type="match status" value="1"/>
</dbReference>
<sequence length="167" mass="18982">MVLSEFTHTSVLATDLEESVAFYEELFGMERVPSPRFSVPVEWLRCGDRTLHLFKREIEAADFYHIGVHVDDFEYVYQQSVERGLESDFDAGGNEPVVYELPDGAVQFYIDDPAGNLVEVNYPDVDELDTSIVSNVIKRSDQLEQTGDATEAKLYFENTTASIEPRE</sequence>
<proteinExistence type="predicted"/>
<reference evidence="2 3" key="1">
    <citation type="submission" date="2018-10" db="EMBL/GenBank/DDBJ databases">
        <title>Natrarchaeobius chitinivorans gen. nov., sp. nov., and Natrarchaeobius haloalkaliphilus sp. nov., alkaliphilic, chitin-utilizing haloarchaea from hypersaline alkaline lakes.</title>
        <authorList>
            <person name="Sorokin D.Y."/>
            <person name="Elcheninov A.G."/>
            <person name="Kostrikina N.A."/>
            <person name="Bale N.J."/>
            <person name="Sinninghe Damste J.S."/>
            <person name="Khijniak T.V."/>
            <person name="Kublanov I.V."/>
            <person name="Toshchakov S.V."/>
        </authorList>
    </citation>
    <scope>NUCLEOTIDE SEQUENCE [LARGE SCALE GENOMIC DNA]</scope>
    <source>
        <strain evidence="2 3">AArcht-Sl</strain>
    </source>
</reference>
<dbReference type="PROSITE" id="PS51819">
    <property type="entry name" value="VOC"/>
    <property type="match status" value="1"/>
</dbReference>
<organism evidence="2 3">
    <name type="scientific">Natrarchaeobius halalkaliphilus</name>
    <dbReference type="NCBI Taxonomy" id="1679091"/>
    <lineage>
        <taxon>Archaea</taxon>
        <taxon>Methanobacteriati</taxon>
        <taxon>Methanobacteriota</taxon>
        <taxon>Stenosarchaea group</taxon>
        <taxon>Halobacteria</taxon>
        <taxon>Halobacteriales</taxon>
        <taxon>Natrialbaceae</taxon>
        <taxon>Natrarchaeobius</taxon>
    </lineage>
</organism>
<dbReference type="InterPro" id="IPR037523">
    <property type="entry name" value="VOC_core"/>
</dbReference>
<dbReference type="InterPro" id="IPR004360">
    <property type="entry name" value="Glyas_Fos-R_dOase_dom"/>
</dbReference>
<accession>A0A3N6NVG7</accession>
<comment type="caution">
    <text evidence="2">The sequence shown here is derived from an EMBL/GenBank/DDBJ whole genome shotgun (WGS) entry which is preliminary data.</text>
</comment>
<feature type="domain" description="VOC" evidence="1">
    <location>
        <begin position="5"/>
        <end position="123"/>
    </location>
</feature>
<dbReference type="InterPro" id="IPR029068">
    <property type="entry name" value="Glyas_Bleomycin-R_OHBP_Dase"/>
</dbReference>
<dbReference type="RefSeq" id="WP_124179023.1">
    <property type="nucleotide sequence ID" value="NZ_REFY01000005.1"/>
</dbReference>
<dbReference type="Pfam" id="PF00903">
    <property type="entry name" value="Glyoxalase"/>
    <property type="match status" value="1"/>
</dbReference>
<name>A0A3N6NVG7_9EURY</name>
<evidence type="ECO:0000259" key="1">
    <source>
        <dbReference type="PROSITE" id="PS51819"/>
    </source>
</evidence>
<dbReference type="OrthoDB" id="6111at2157"/>
<evidence type="ECO:0000313" key="2">
    <source>
        <dbReference type="EMBL" id="RQG87822.1"/>
    </source>
</evidence>
<protein>
    <submittedName>
        <fullName evidence="2">VOC family protein</fullName>
    </submittedName>
</protein>
<dbReference type="Gene3D" id="3.10.180.10">
    <property type="entry name" value="2,3-Dihydroxybiphenyl 1,2-Dioxygenase, domain 1"/>
    <property type="match status" value="1"/>
</dbReference>
<gene>
    <name evidence="2" type="ORF">EA462_13205</name>
</gene>
<dbReference type="AlphaFoldDB" id="A0A3N6NVG7"/>